<dbReference type="InterPro" id="IPR011009">
    <property type="entry name" value="Kinase-like_dom_sf"/>
</dbReference>
<dbReference type="GeneID" id="36332075"/>
<sequence>MSLLSFQSPTNPEGWDDLQALVSESIESSEAIVSPLSLETNNANSPPTARTLFIRHNSSIPPKNLDQDWYKSYPARAHVRKLVSSEDTELDVVCKIKRGHGIEELRDEYDCYIKLRDLQGQEIPKCYGLFRSSGNALSRDRATRRSTWACLVLAYCGKRLPNNLICMPWEFKLGVIHRDLRTLGNVIVSDDGKPIITEAIPFHIHVPFDQPCYELGEAAEATWLWKARSFMSKLGIPIPVCVIENDEMTLEEKIVNIMELYTPQEVHSPTPIDFRKAAENEIKRYELAMEMRRTCQLPPAGF</sequence>
<evidence type="ECO:0000313" key="2">
    <source>
        <dbReference type="Proteomes" id="UP000194127"/>
    </source>
</evidence>
<accession>A0A1X6MMR8</accession>
<dbReference type="EMBL" id="KZ110608">
    <property type="protein sequence ID" value="OSX57482.1"/>
    <property type="molecule type" value="Genomic_DNA"/>
</dbReference>
<keyword evidence="2" id="KW-1185">Reference proteome</keyword>
<dbReference type="OrthoDB" id="2740102at2759"/>
<dbReference type="SUPFAM" id="SSF56112">
    <property type="entry name" value="Protein kinase-like (PK-like)"/>
    <property type="match status" value="1"/>
</dbReference>
<reference evidence="1 2" key="1">
    <citation type="submission" date="2017-04" db="EMBL/GenBank/DDBJ databases">
        <title>Genome Sequence of the Model Brown-Rot Fungus Postia placenta SB12.</title>
        <authorList>
            <consortium name="DOE Joint Genome Institute"/>
            <person name="Gaskell J."/>
            <person name="Kersten P."/>
            <person name="Larrondo L.F."/>
            <person name="Canessa P."/>
            <person name="Martinez D."/>
            <person name="Hibbett D."/>
            <person name="Schmoll M."/>
            <person name="Kubicek C.P."/>
            <person name="Martinez A.T."/>
            <person name="Yadav J."/>
            <person name="Master E."/>
            <person name="Magnuson J.K."/>
            <person name="James T."/>
            <person name="Yaver D."/>
            <person name="Berka R."/>
            <person name="Labutti K."/>
            <person name="Lipzen A."/>
            <person name="Aerts A."/>
            <person name="Barry K."/>
            <person name="Henrissat B."/>
            <person name="Blanchette R."/>
            <person name="Grigoriev I."/>
            <person name="Cullen D."/>
        </authorList>
    </citation>
    <scope>NUCLEOTIDE SEQUENCE [LARGE SCALE GENOMIC DNA]</scope>
    <source>
        <strain evidence="1 2">MAD-698-R-SB12</strain>
    </source>
</reference>
<name>A0A1X6MMR8_9APHY</name>
<protein>
    <submittedName>
        <fullName evidence="1">Uncharacterized protein</fullName>
    </submittedName>
</protein>
<dbReference type="AlphaFoldDB" id="A0A1X6MMR8"/>
<gene>
    <name evidence="1" type="ORF">POSPLADRAFT_1157039</name>
</gene>
<dbReference type="Proteomes" id="UP000194127">
    <property type="component" value="Unassembled WGS sequence"/>
</dbReference>
<evidence type="ECO:0000313" key="1">
    <source>
        <dbReference type="EMBL" id="OSX57482.1"/>
    </source>
</evidence>
<dbReference type="RefSeq" id="XP_024334276.1">
    <property type="nucleotide sequence ID" value="XM_024487126.1"/>
</dbReference>
<organism evidence="1 2">
    <name type="scientific">Postia placenta MAD-698-R-SB12</name>
    <dbReference type="NCBI Taxonomy" id="670580"/>
    <lineage>
        <taxon>Eukaryota</taxon>
        <taxon>Fungi</taxon>
        <taxon>Dikarya</taxon>
        <taxon>Basidiomycota</taxon>
        <taxon>Agaricomycotina</taxon>
        <taxon>Agaricomycetes</taxon>
        <taxon>Polyporales</taxon>
        <taxon>Adustoporiaceae</taxon>
        <taxon>Rhodonia</taxon>
    </lineage>
</organism>
<proteinExistence type="predicted"/>